<dbReference type="AlphaFoldDB" id="A0A9E7MX79"/>
<proteinExistence type="predicted"/>
<dbReference type="RefSeq" id="WP_253304431.1">
    <property type="nucleotide sequence ID" value="NZ_CP099582.1"/>
</dbReference>
<organism evidence="1 2">
    <name type="scientific">Thermococcus aggregans</name>
    <dbReference type="NCBI Taxonomy" id="110163"/>
    <lineage>
        <taxon>Archaea</taxon>
        <taxon>Methanobacteriati</taxon>
        <taxon>Methanobacteriota</taxon>
        <taxon>Thermococci</taxon>
        <taxon>Thermococcales</taxon>
        <taxon>Thermococcaceae</taxon>
        <taxon>Thermococcus</taxon>
    </lineage>
</organism>
<evidence type="ECO:0000313" key="2">
    <source>
        <dbReference type="Proteomes" id="UP001055732"/>
    </source>
</evidence>
<reference evidence="1" key="2">
    <citation type="submission" date="2022-06" db="EMBL/GenBank/DDBJ databases">
        <authorList>
            <person name="Park Y.-J."/>
        </authorList>
    </citation>
    <scope>NUCLEOTIDE SEQUENCE</scope>
    <source>
        <strain evidence="1">TY</strain>
    </source>
</reference>
<dbReference type="Proteomes" id="UP001055732">
    <property type="component" value="Chromosome"/>
</dbReference>
<dbReference type="KEGG" id="tagg:NF865_09255"/>
<sequence length="76" mass="8658">MMRLFKVKSKVSRKVQELGEGTSYVSLLVLAKDEKEAENLVEKYFQEEGAKKENFEILKIEEIKPKEGEVLGVIVG</sequence>
<dbReference type="EMBL" id="CP099582">
    <property type="protein sequence ID" value="USS40475.1"/>
    <property type="molecule type" value="Genomic_DNA"/>
</dbReference>
<keyword evidence="2" id="KW-1185">Reference proteome</keyword>
<name>A0A9E7MX79_THEAG</name>
<protein>
    <submittedName>
        <fullName evidence="1">Uncharacterized protein</fullName>
    </submittedName>
</protein>
<evidence type="ECO:0000313" key="1">
    <source>
        <dbReference type="EMBL" id="USS40475.1"/>
    </source>
</evidence>
<reference evidence="1" key="1">
    <citation type="journal article" date="1998" name="Int. J. Syst. Bacteriol. 48 Pt">
        <title>Thermococcus guaymasensis sp. nov. and Thermococcus aggregans sp. nov., two novel thermophilic archaea isolated from the Guaymas Basin hydrothermal vent site.</title>
        <authorList>
            <person name="Canganella F."/>
            <person name="Jones W.J."/>
            <person name="Gambacorta A."/>
            <person name="Antranikian G."/>
        </authorList>
    </citation>
    <scope>NUCLEOTIDE SEQUENCE</scope>
    <source>
        <strain evidence="1">TY</strain>
    </source>
</reference>
<gene>
    <name evidence="1" type="ORF">NF865_09255</name>
</gene>
<accession>A0A9E7MX79</accession>